<feature type="domain" description="CP-type G" evidence="3">
    <location>
        <begin position="28"/>
        <end position="193"/>
    </location>
</feature>
<evidence type="ECO:0000256" key="1">
    <source>
        <dbReference type="ARBA" id="ARBA00022741"/>
    </source>
</evidence>
<dbReference type="CDD" id="cd01856">
    <property type="entry name" value="YlqF"/>
    <property type="match status" value="1"/>
</dbReference>
<dbReference type="EMBL" id="VSSQ01013706">
    <property type="protein sequence ID" value="MPM52085.1"/>
    <property type="molecule type" value="Genomic_DNA"/>
</dbReference>
<dbReference type="Gene3D" id="3.40.50.300">
    <property type="entry name" value="P-loop containing nucleotide triphosphate hydrolases"/>
    <property type="match status" value="1"/>
</dbReference>
<reference evidence="4" key="1">
    <citation type="submission" date="2019-08" db="EMBL/GenBank/DDBJ databases">
        <authorList>
            <person name="Kucharzyk K."/>
            <person name="Murdoch R.W."/>
            <person name="Higgins S."/>
            <person name="Loffler F."/>
        </authorList>
    </citation>
    <scope>NUCLEOTIDE SEQUENCE</scope>
</reference>
<keyword evidence="2" id="KW-0342">GTP-binding</keyword>
<accession>A0A645AFU9</accession>
<dbReference type="InterPro" id="IPR023179">
    <property type="entry name" value="GTP-bd_ortho_bundle_sf"/>
</dbReference>
<dbReference type="PIRSF" id="PIRSF006230">
    <property type="entry name" value="MG442"/>
    <property type="match status" value="1"/>
</dbReference>
<dbReference type="Pfam" id="PF01926">
    <property type="entry name" value="MMR_HSR1"/>
    <property type="match status" value="1"/>
</dbReference>
<proteinExistence type="predicted"/>
<dbReference type="PANTHER" id="PTHR45782:SF4">
    <property type="entry name" value="MITOCHONDRIAL RIBOSOME-ASSOCIATED GTPASE 1"/>
    <property type="match status" value="1"/>
</dbReference>
<evidence type="ECO:0000313" key="4">
    <source>
        <dbReference type="EMBL" id="MPM52085.1"/>
    </source>
</evidence>
<dbReference type="InterPro" id="IPR027417">
    <property type="entry name" value="P-loop_NTPase"/>
</dbReference>
<dbReference type="GO" id="GO:0006412">
    <property type="term" value="P:translation"/>
    <property type="evidence" value="ECO:0007669"/>
    <property type="project" value="TreeGrafter"/>
</dbReference>
<gene>
    <name evidence="4" type="primary">rbgA_11</name>
    <name evidence="4" type="ORF">SDC9_98838</name>
</gene>
<dbReference type="InterPro" id="IPR019991">
    <property type="entry name" value="GTP-bd_ribosome_bgen"/>
</dbReference>
<dbReference type="PANTHER" id="PTHR45782">
    <property type="entry name" value="MITOCHONDRIAL RIBOSOME-ASSOCIATED GTPASE 1"/>
    <property type="match status" value="1"/>
</dbReference>
<dbReference type="Gene3D" id="1.10.1580.10">
    <property type="match status" value="1"/>
</dbReference>
<keyword evidence="1" id="KW-0547">Nucleotide-binding</keyword>
<dbReference type="InterPro" id="IPR006073">
    <property type="entry name" value="GTP-bd"/>
</dbReference>
<dbReference type="GO" id="GO:0003924">
    <property type="term" value="F:GTPase activity"/>
    <property type="evidence" value="ECO:0007669"/>
    <property type="project" value="TreeGrafter"/>
</dbReference>
<comment type="caution">
    <text evidence="4">The sequence shown here is derived from an EMBL/GenBank/DDBJ whole genome shotgun (WGS) entry which is preliminary data.</text>
</comment>
<protein>
    <submittedName>
        <fullName evidence="4">Ribosome biogenesis GTPase A</fullName>
    </submittedName>
</protein>
<dbReference type="SUPFAM" id="SSF52540">
    <property type="entry name" value="P-loop containing nucleoside triphosphate hydrolases"/>
    <property type="match status" value="1"/>
</dbReference>
<dbReference type="AlphaFoldDB" id="A0A645AFU9"/>
<dbReference type="FunFam" id="3.40.50.300:FF:000590">
    <property type="entry name" value="Ribosome biogenesis GTPase A"/>
    <property type="match status" value="1"/>
</dbReference>
<dbReference type="GO" id="GO:0005525">
    <property type="term" value="F:GTP binding"/>
    <property type="evidence" value="ECO:0007669"/>
    <property type="project" value="UniProtKB-KW"/>
</dbReference>
<dbReference type="PROSITE" id="PS51721">
    <property type="entry name" value="G_CP"/>
    <property type="match status" value="1"/>
</dbReference>
<evidence type="ECO:0000259" key="3">
    <source>
        <dbReference type="PROSITE" id="PS51721"/>
    </source>
</evidence>
<dbReference type="NCBIfam" id="TIGR03596">
    <property type="entry name" value="GTPase_YlqF"/>
    <property type="match status" value="1"/>
</dbReference>
<dbReference type="InterPro" id="IPR016478">
    <property type="entry name" value="GTPase_MTG1"/>
</dbReference>
<name>A0A645AFU9_9ZZZZ</name>
<evidence type="ECO:0000256" key="2">
    <source>
        <dbReference type="ARBA" id="ARBA00023134"/>
    </source>
</evidence>
<dbReference type="InterPro" id="IPR030378">
    <property type="entry name" value="G_CP_dom"/>
</dbReference>
<sequence length="305" mass="34529">METNDLLRKGSVNMLIQWFPGHMAKAKREALEKLKMVDLVIELLDARLPESSRNPLIDDIIGNKPRLIVLNKADLADKTATKEWVEYFKQDNKAQRAVSISTLNNKDVENIKRELKAMMAHKTQAMIAKGVKPRAIRLMILGIPNVGKSTLINKLMQKNRAQTGNRPGVTKGQQWLKIGGDFELLDTPGILWPKFEDQLIGQKLALTGAIKDTVFHKDDVALFALRHFMQYYPGRLQAFYKVEEKEFEGAVPDLLMELTTKLRFGEDYSRASERIIFDIRGGKLGPYTLDQVPVKLAEAGEDLAE</sequence>
<organism evidence="4">
    <name type="scientific">bioreactor metagenome</name>
    <dbReference type="NCBI Taxonomy" id="1076179"/>
    <lineage>
        <taxon>unclassified sequences</taxon>
        <taxon>metagenomes</taxon>
        <taxon>ecological metagenomes</taxon>
    </lineage>
</organism>